<keyword evidence="2" id="KW-0812">Transmembrane</keyword>
<gene>
    <name evidence="4" type="ORF">BJY17_002771</name>
</gene>
<feature type="region of interest" description="Disordered" evidence="1">
    <location>
        <begin position="44"/>
        <end position="83"/>
    </location>
</feature>
<keyword evidence="4" id="KW-0378">Hydrolase</keyword>
<feature type="compositionally biased region" description="Low complexity" evidence="1">
    <location>
        <begin position="44"/>
        <end position="60"/>
    </location>
</feature>
<dbReference type="AlphaFoldDB" id="A0A852X3F8"/>
<evidence type="ECO:0000313" key="5">
    <source>
        <dbReference type="Proteomes" id="UP000549066"/>
    </source>
</evidence>
<dbReference type="PANTHER" id="PTHR34385:SF1">
    <property type="entry name" value="PEPTIDOGLYCAN L-ALANYL-D-GLUTAMATE ENDOPEPTIDASE CWLK"/>
    <property type="match status" value="1"/>
</dbReference>
<dbReference type="Proteomes" id="UP000549066">
    <property type="component" value="Unassembled WGS sequence"/>
</dbReference>
<evidence type="ECO:0000256" key="2">
    <source>
        <dbReference type="SAM" id="Phobius"/>
    </source>
</evidence>
<name>A0A852X3F8_9MICO</name>
<dbReference type="EC" id="3.4.16.4" evidence="4"/>
<feature type="transmembrane region" description="Helical" evidence="2">
    <location>
        <begin position="21"/>
        <end position="40"/>
    </location>
</feature>
<feature type="domain" description="D-alanyl-D-alanine carboxypeptidase-like core" evidence="3">
    <location>
        <begin position="123"/>
        <end position="242"/>
    </location>
</feature>
<evidence type="ECO:0000259" key="3">
    <source>
        <dbReference type="Pfam" id="PF02557"/>
    </source>
</evidence>
<dbReference type="InterPro" id="IPR009045">
    <property type="entry name" value="Zn_M74/Hedgehog-like"/>
</dbReference>
<evidence type="ECO:0000313" key="4">
    <source>
        <dbReference type="EMBL" id="NYG22024.1"/>
    </source>
</evidence>
<dbReference type="RefSeq" id="WP_322789839.1">
    <property type="nucleotide sequence ID" value="NZ_JACCFI010000001.1"/>
</dbReference>
<feature type="compositionally biased region" description="Pro residues" evidence="1">
    <location>
        <begin position="61"/>
        <end position="73"/>
    </location>
</feature>
<sequence>MSSSERSEASDEAVQRRRLTIAGALSLVLVAVAVVVIGAVSAGSAAEPGGAGASGSTETPTPRPAPGEAPPPASVDTFDRTAHSLDDPNSIWVVVNKLRPMDPQDFEPDDLVDVDVPHTWEPMLRQEASDAIVAMFQAASDEADLWLASNSAYRSYSSQEEIYDGDDLLTARPGFSEHQTGLVMDIGADSGDCSLDTCFADTDEGIWLRDNAWRFGFILRYPDGKTDVTGYEFEPWHYRYVGVPLSTEMHETGITTLEEFFGLPAAPEYE</sequence>
<keyword evidence="4" id="KW-0645">Protease</keyword>
<dbReference type="SUPFAM" id="SSF55166">
    <property type="entry name" value="Hedgehog/DD-peptidase"/>
    <property type="match status" value="1"/>
</dbReference>
<dbReference type="InterPro" id="IPR058193">
    <property type="entry name" value="VanY/YodJ_core_dom"/>
</dbReference>
<keyword evidence="4" id="KW-0121">Carboxypeptidase</keyword>
<organism evidence="4 5">
    <name type="scientific">Agromyces hippuratus</name>
    <dbReference type="NCBI Taxonomy" id="286438"/>
    <lineage>
        <taxon>Bacteria</taxon>
        <taxon>Bacillati</taxon>
        <taxon>Actinomycetota</taxon>
        <taxon>Actinomycetes</taxon>
        <taxon>Micrococcales</taxon>
        <taxon>Microbacteriaceae</taxon>
        <taxon>Agromyces</taxon>
    </lineage>
</organism>
<reference evidence="4 5" key="1">
    <citation type="submission" date="2020-07" db="EMBL/GenBank/DDBJ databases">
        <title>Sequencing the genomes of 1000 actinobacteria strains.</title>
        <authorList>
            <person name="Klenk H.-P."/>
        </authorList>
    </citation>
    <scope>NUCLEOTIDE SEQUENCE [LARGE SCALE GENOMIC DNA]</scope>
    <source>
        <strain evidence="4 5">DSM 8598</strain>
    </source>
</reference>
<protein>
    <submittedName>
        <fullName evidence="4">D-alanyl-D-alanine carboxypeptidase</fullName>
        <ecNumber evidence="4">3.4.16.4</ecNumber>
    </submittedName>
</protein>
<dbReference type="PANTHER" id="PTHR34385">
    <property type="entry name" value="D-ALANYL-D-ALANINE CARBOXYPEPTIDASE"/>
    <property type="match status" value="1"/>
</dbReference>
<dbReference type="InterPro" id="IPR003709">
    <property type="entry name" value="VanY-like_core_dom"/>
</dbReference>
<keyword evidence="5" id="KW-1185">Reference proteome</keyword>
<accession>A0A852X3F8</accession>
<dbReference type="CDD" id="cd14852">
    <property type="entry name" value="LD-carboxypeptidase"/>
    <property type="match status" value="1"/>
</dbReference>
<evidence type="ECO:0000256" key="1">
    <source>
        <dbReference type="SAM" id="MobiDB-lite"/>
    </source>
</evidence>
<dbReference type="EMBL" id="JACCFI010000001">
    <property type="protein sequence ID" value="NYG22024.1"/>
    <property type="molecule type" value="Genomic_DNA"/>
</dbReference>
<dbReference type="Pfam" id="PF02557">
    <property type="entry name" value="VanY"/>
    <property type="match status" value="1"/>
</dbReference>
<keyword evidence="2" id="KW-0472">Membrane</keyword>
<dbReference type="InterPro" id="IPR052179">
    <property type="entry name" value="DD-CPase-like"/>
</dbReference>
<proteinExistence type="predicted"/>
<dbReference type="Gene3D" id="3.30.1380.10">
    <property type="match status" value="1"/>
</dbReference>
<dbReference type="GO" id="GO:0009002">
    <property type="term" value="F:serine-type D-Ala-D-Ala carboxypeptidase activity"/>
    <property type="evidence" value="ECO:0007669"/>
    <property type="project" value="UniProtKB-EC"/>
</dbReference>
<dbReference type="GO" id="GO:0006508">
    <property type="term" value="P:proteolysis"/>
    <property type="evidence" value="ECO:0007669"/>
    <property type="project" value="InterPro"/>
</dbReference>
<comment type="caution">
    <text evidence="4">The sequence shown here is derived from an EMBL/GenBank/DDBJ whole genome shotgun (WGS) entry which is preliminary data.</text>
</comment>
<keyword evidence="2" id="KW-1133">Transmembrane helix</keyword>